<dbReference type="GO" id="GO:0047804">
    <property type="term" value="F:cysteine-S-conjugate beta-lyase activity"/>
    <property type="evidence" value="ECO:0007669"/>
    <property type="project" value="UniProtKB-EC"/>
</dbReference>
<proteinExistence type="inferred from homology"/>
<dbReference type="Pfam" id="PF00155">
    <property type="entry name" value="Aminotran_1_2"/>
    <property type="match status" value="1"/>
</dbReference>
<organism evidence="7 8">
    <name type="scientific">Methylophaga lonarensis MPL</name>
    <dbReference type="NCBI Taxonomy" id="1286106"/>
    <lineage>
        <taxon>Bacteria</taxon>
        <taxon>Pseudomonadati</taxon>
        <taxon>Pseudomonadota</taxon>
        <taxon>Gammaproteobacteria</taxon>
        <taxon>Thiotrichales</taxon>
        <taxon>Piscirickettsiaceae</taxon>
        <taxon>Methylophaga</taxon>
    </lineage>
</organism>
<evidence type="ECO:0000259" key="6">
    <source>
        <dbReference type="Pfam" id="PF00155"/>
    </source>
</evidence>
<dbReference type="GO" id="GO:0030170">
    <property type="term" value="F:pyridoxal phosphate binding"/>
    <property type="evidence" value="ECO:0007669"/>
    <property type="project" value="InterPro"/>
</dbReference>
<dbReference type="GO" id="GO:0008483">
    <property type="term" value="F:transaminase activity"/>
    <property type="evidence" value="ECO:0007669"/>
    <property type="project" value="UniProtKB-KW"/>
</dbReference>
<name>M7PIU0_9GAMM</name>
<dbReference type="Gene3D" id="3.40.640.10">
    <property type="entry name" value="Type I PLP-dependent aspartate aminotransferase-like (Major domain)"/>
    <property type="match status" value="1"/>
</dbReference>
<dbReference type="AlphaFoldDB" id="M7PIU0"/>
<dbReference type="NCBIfam" id="TIGR04350">
    <property type="entry name" value="C_S_lyase_PatB"/>
    <property type="match status" value="1"/>
</dbReference>
<dbReference type="InterPro" id="IPR015421">
    <property type="entry name" value="PyrdxlP-dep_Trfase_major"/>
</dbReference>
<dbReference type="STRING" id="1286106.MPL1_03688"/>
<keyword evidence="7" id="KW-0032">Aminotransferase</keyword>
<keyword evidence="7" id="KW-0808">Transferase</keyword>
<gene>
    <name evidence="7" type="ORF">MPL1_03688</name>
</gene>
<evidence type="ECO:0000256" key="2">
    <source>
        <dbReference type="ARBA" id="ARBA00012224"/>
    </source>
</evidence>
<comment type="caution">
    <text evidence="7">The sequence shown here is derived from an EMBL/GenBank/DDBJ whole genome shotgun (WGS) entry which is preliminary data.</text>
</comment>
<keyword evidence="4" id="KW-0456">Lyase</keyword>
<protein>
    <recommendedName>
        <fullName evidence="2">cysteine-S-conjugate beta-lyase</fullName>
        <ecNumber evidence="2">4.4.1.13</ecNumber>
    </recommendedName>
</protein>
<dbReference type="eggNOG" id="COG1168">
    <property type="taxonomic scope" value="Bacteria"/>
</dbReference>
<evidence type="ECO:0000256" key="4">
    <source>
        <dbReference type="ARBA" id="ARBA00023239"/>
    </source>
</evidence>
<dbReference type="PANTHER" id="PTHR43525">
    <property type="entry name" value="PROTEIN MALY"/>
    <property type="match status" value="1"/>
</dbReference>
<dbReference type="InterPro" id="IPR004839">
    <property type="entry name" value="Aminotransferase_I/II_large"/>
</dbReference>
<evidence type="ECO:0000256" key="3">
    <source>
        <dbReference type="ARBA" id="ARBA00022898"/>
    </source>
</evidence>
<keyword evidence="3" id="KW-0663">Pyridoxal phosphate</keyword>
<reference evidence="7 8" key="1">
    <citation type="journal article" date="2013" name="Genome Announc.">
        <title>Draft Genome Sequence of Methylophaga lonarensis MPLT, a Haloalkaliphilic (Non-Methane-Utilizing) Methylotroph.</title>
        <authorList>
            <person name="Shetty S.A."/>
            <person name="Marathe N.P."/>
            <person name="Munot H."/>
            <person name="Antony C.P."/>
            <person name="Dhotre D.P."/>
            <person name="Murrell J.C."/>
            <person name="Shouche Y.S."/>
        </authorList>
    </citation>
    <scope>NUCLEOTIDE SEQUENCE [LARGE SCALE GENOMIC DNA]</scope>
    <source>
        <strain evidence="7 8">MPL</strain>
    </source>
</reference>
<dbReference type="EMBL" id="APHR01000015">
    <property type="protein sequence ID" value="EMR13785.1"/>
    <property type="molecule type" value="Genomic_DNA"/>
</dbReference>
<dbReference type="InterPro" id="IPR015422">
    <property type="entry name" value="PyrdxlP-dep_Trfase_small"/>
</dbReference>
<dbReference type="Proteomes" id="UP000012019">
    <property type="component" value="Unassembled WGS sequence"/>
</dbReference>
<accession>M7PIU0</accession>
<dbReference type="EC" id="4.4.1.13" evidence="2"/>
<dbReference type="InterPro" id="IPR027619">
    <property type="entry name" value="C-S_lyase_PatB-like"/>
</dbReference>
<dbReference type="RefSeq" id="WP_009725766.1">
    <property type="nucleotide sequence ID" value="NZ_APHR01000015.1"/>
</dbReference>
<dbReference type="InterPro" id="IPR015424">
    <property type="entry name" value="PyrdxlP-dep_Trfase"/>
</dbReference>
<dbReference type="CDD" id="cd00609">
    <property type="entry name" value="AAT_like"/>
    <property type="match status" value="1"/>
</dbReference>
<dbReference type="OrthoDB" id="3224382at2"/>
<evidence type="ECO:0000256" key="5">
    <source>
        <dbReference type="ARBA" id="ARBA00037974"/>
    </source>
</evidence>
<feature type="domain" description="Aminotransferase class I/classII large" evidence="6">
    <location>
        <begin position="30"/>
        <end position="379"/>
    </location>
</feature>
<comment type="cofactor">
    <cofactor evidence="1">
        <name>pyridoxal 5'-phosphate</name>
        <dbReference type="ChEBI" id="CHEBI:597326"/>
    </cofactor>
</comment>
<dbReference type="PANTHER" id="PTHR43525:SF1">
    <property type="entry name" value="PROTEIN MALY"/>
    <property type="match status" value="1"/>
</dbReference>
<comment type="similarity">
    <text evidence="5">Belongs to the class-II pyridoxal-phosphate-dependent aminotransferase family. MalY/PatB cystathionine beta-lyase subfamily.</text>
</comment>
<dbReference type="SUPFAM" id="SSF53383">
    <property type="entry name" value="PLP-dependent transferases"/>
    <property type="match status" value="1"/>
</dbReference>
<sequence length="395" mass="44738">MSFDFDQPIDRENTGSLKFDARRQLFGREDVIPLWVADMDFAVAEPISQALQQRAAHPVYGYTVFPDELKTVMCDWFARRHQWTIEPDSIVWCPGVVPSLHASILALTEPGDPVIVQPPVYAPFFTAVTQTQRQLMLNPLQQTASGDYQIDFDHLQQCAEAGAKCLVFCSPHNPVGRVWSQTELQQLLDWAEQYQITVISDDIHADLVYPEFKHRPLATFERPDVKLITAVSASKTFNIPGLGLSALVVDDAEQRQAINRVFDSWHVSAANPFSITAFTAAYQYGDDWLDALMDYLRQTRDWVMEFAADNCPQIQVIPAQGTYLLWLDCRQLGLKDAELKRFFVEQAGIGMNQGKMFGDVGRGFMRMNIACPRAIVEQAWQLIARAVHARHSKTI</sequence>
<keyword evidence="8" id="KW-1185">Reference proteome</keyword>
<dbReference type="PATRIC" id="fig|1286106.3.peg.739"/>
<evidence type="ECO:0000313" key="7">
    <source>
        <dbReference type="EMBL" id="EMR13785.1"/>
    </source>
</evidence>
<evidence type="ECO:0000256" key="1">
    <source>
        <dbReference type="ARBA" id="ARBA00001933"/>
    </source>
</evidence>
<evidence type="ECO:0000313" key="8">
    <source>
        <dbReference type="Proteomes" id="UP000012019"/>
    </source>
</evidence>
<dbReference type="InterPro" id="IPR051798">
    <property type="entry name" value="Class-II_PLP-Dep_Aminotrans"/>
</dbReference>
<dbReference type="Gene3D" id="3.90.1150.10">
    <property type="entry name" value="Aspartate Aminotransferase, domain 1"/>
    <property type="match status" value="1"/>
</dbReference>